<dbReference type="KEGG" id="cdiv:CPM_0855"/>
<dbReference type="Proteomes" id="UP000195607">
    <property type="component" value="Chromosome I"/>
</dbReference>
<reference evidence="3" key="2">
    <citation type="submission" date="2016-06" db="EMBL/GenBank/DDBJ databases">
        <authorList>
            <person name="Olsen C.W."/>
            <person name="Carey S."/>
            <person name="Hinshaw L."/>
            <person name="Karasin A.I."/>
        </authorList>
    </citation>
    <scope>NUCLEOTIDE SEQUENCE [LARGE SCALE GENOMIC DNA]</scope>
    <source>
        <strain evidence="3">PM4</strain>
    </source>
</reference>
<dbReference type="CDD" id="cd01561">
    <property type="entry name" value="CBS_like"/>
    <property type="match status" value="1"/>
</dbReference>
<reference evidence="2 5" key="1">
    <citation type="submission" date="2016-04" db="EMBL/GenBank/DDBJ databases">
        <authorList>
            <person name="Evans L.H."/>
            <person name="Alamgir A."/>
            <person name="Owens N."/>
            <person name="Weber N.D."/>
            <person name="Virtaneva K."/>
            <person name="Barbian K."/>
            <person name="Babar A."/>
            <person name="Rosenke K."/>
        </authorList>
    </citation>
    <scope>NUCLEOTIDE SEQUENCE [LARGE SCALE GENOMIC DNA]</scope>
    <source>
        <strain evidence="2">S5</strain>
        <strain evidence="5">S5(T) (JCM 30642 \VKM B-2941)</strain>
    </source>
</reference>
<dbReference type="InterPro" id="IPR001926">
    <property type="entry name" value="TrpB-like_PALP"/>
</dbReference>
<gene>
    <name evidence="3" type="ORF">CPM_0855</name>
    <name evidence="2" type="ORF">CSP5_0858</name>
</gene>
<dbReference type="InterPro" id="IPR036052">
    <property type="entry name" value="TrpB-like_PALP_sf"/>
</dbReference>
<protein>
    <submittedName>
        <fullName evidence="2">Cysteine synthase A</fullName>
    </submittedName>
</protein>
<sequence>MSEDKEKLCRTITNDFYSQGFGNTPMLKYETPNGSAVYSKLEYFNPFGSIKDRGAFFMIDHLIHTDDSIKNKIIVEGTSGNTGIAIGNICRKLGIKSMLFIPPGTSEETKKELIKSGATVIETNEPKDTTSTETAINSAIDIAMKQPETYVCLHQHGNEFNYLSHVYTTAPESEKQMGKLPDAVAIAMGTGGSIIGNAKYFKGRSPTITVYMLQSDQTSYIQGIRNFLKAKDKTIIEKNISLVDKMINVNERDASDGVQKLARELGIFVGFSSGANFMGALKIAESRENINVYTVFPDSGVKYSEFYHNSGILTGMEIEDLSTTVREMRDGFISFK</sequence>
<evidence type="ECO:0000313" key="3">
    <source>
        <dbReference type="EMBL" id="SJK84702.1"/>
    </source>
</evidence>
<feature type="domain" description="Tryptophan synthase beta chain-like PALP" evidence="1">
    <location>
        <begin position="18"/>
        <end position="286"/>
    </location>
</feature>
<reference evidence="4" key="3">
    <citation type="submission" date="2016-06" db="EMBL/GenBank/DDBJ databases">
        <authorList>
            <person name="Toshchakov V.S."/>
        </authorList>
    </citation>
    <scope>NUCLEOTIDE SEQUENCE [LARGE SCALE GENOMIC DNA]</scope>
    <source>
        <strain>PM4 (JCM 30641</strain>
        <strain evidence="4">\VKM B-2940)</strain>
    </source>
</reference>
<evidence type="ECO:0000313" key="4">
    <source>
        <dbReference type="Proteomes" id="UP000187822"/>
    </source>
</evidence>
<dbReference type="Pfam" id="PF00291">
    <property type="entry name" value="PALP"/>
    <property type="match status" value="1"/>
</dbReference>
<dbReference type="OrthoDB" id="10138at2157"/>
<dbReference type="AlphaFoldDB" id="A0A1N5U8Y7"/>
<dbReference type="EMBL" id="LT671858">
    <property type="protein sequence ID" value="SIM57381.1"/>
    <property type="molecule type" value="Genomic_DNA"/>
</dbReference>
<evidence type="ECO:0000259" key="1">
    <source>
        <dbReference type="Pfam" id="PF00291"/>
    </source>
</evidence>
<evidence type="ECO:0000313" key="2">
    <source>
        <dbReference type="EMBL" id="SIM57381.1"/>
    </source>
</evidence>
<dbReference type="GeneID" id="41588132"/>
<organism evidence="2 5">
    <name type="scientific">Cuniculiplasma divulgatum</name>
    <dbReference type="NCBI Taxonomy" id="1673428"/>
    <lineage>
        <taxon>Archaea</taxon>
        <taxon>Methanobacteriati</taxon>
        <taxon>Thermoplasmatota</taxon>
        <taxon>Thermoplasmata</taxon>
        <taxon>Thermoplasmatales</taxon>
        <taxon>Cuniculiplasmataceae</taxon>
        <taxon>Cuniculiplasma</taxon>
    </lineage>
</organism>
<name>A0A1N5U8Y7_9ARCH</name>
<dbReference type="STRING" id="1673428.CPM_0855"/>
<dbReference type="InterPro" id="IPR050214">
    <property type="entry name" value="Cys_Synth/Cystath_Beta-Synth"/>
</dbReference>
<dbReference type="Proteomes" id="UP000187822">
    <property type="component" value="Chromosome I"/>
</dbReference>
<keyword evidence="4" id="KW-1185">Reference proteome</keyword>
<dbReference type="SUPFAM" id="SSF53686">
    <property type="entry name" value="Tryptophan synthase beta subunit-like PLP-dependent enzymes"/>
    <property type="match status" value="1"/>
</dbReference>
<dbReference type="EMBL" id="LT719092">
    <property type="protein sequence ID" value="SJK84702.1"/>
    <property type="molecule type" value="Genomic_DNA"/>
</dbReference>
<accession>A0A1N5U8Y7</accession>
<dbReference type="Gene3D" id="3.40.50.1100">
    <property type="match status" value="2"/>
</dbReference>
<dbReference type="RefSeq" id="WP_021788662.1">
    <property type="nucleotide sequence ID" value="NZ_LT671858.1"/>
</dbReference>
<dbReference type="PANTHER" id="PTHR10314">
    <property type="entry name" value="CYSTATHIONINE BETA-SYNTHASE"/>
    <property type="match status" value="1"/>
</dbReference>
<proteinExistence type="predicted"/>
<evidence type="ECO:0000313" key="5">
    <source>
        <dbReference type="Proteomes" id="UP000195607"/>
    </source>
</evidence>